<dbReference type="EMBL" id="HACG01026237">
    <property type="protein sequence ID" value="CEK73102.1"/>
    <property type="molecule type" value="Transcribed_RNA"/>
</dbReference>
<name>A0A0B6ZXN6_9EUPU</name>
<accession>A0A0B6ZXN6</accession>
<sequence>LFHCRKHPHAQDSGSPWASGDWKPEKMTSTHTATCHFDSSKTSTEIAIQQRP</sequence>
<feature type="non-terminal residue" evidence="2">
    <location>
        <position position="1"/>
    </location>
</feature>
<proteinExistence type="predicted"/>
<feature type="compositionally biased region" description="Polar residues" evidence="1">
    <location>
        <begin position="40"/>
        <end position="52"/>
    </location>
</feature>
<protein>
    <submittedName>
        <fullName evidence="2">Uncharacterized protein</fullName>
    </submittedName>
</protein>
<organism evidence="2">
    <name type="scientific">Arion vulgaris</name>
    <dbReference type="NCBI Taxonomy" id="1028688"/>
    <lineage>
        <taxon>Eukaryota</taxon>
        <taxon>Metazoa</taxon>
        <taxon>Spiralia</taxon>
        <taxon>Lophotrochozoa</taxon>
        <taxon>Mollusca</taxon>
        <taxon>Gastropoda</taxon>
        <taxon>Heterobranchia</taxon>
        <taxon>Euthyneura</taxon>
        <taxon>Panpulmonata</taxon>
        <taxon>Eupulmonata</taxon>
        <taxon>Stylommatophora</taxon>
        <taxon>Helicina</taxon>
        <taxon>Arionoidea</taxon>
        <taxon>Arionidae</taxon>
        <taxon>Arion</taxon>
    </lineage>
</organism>
<gene>
    <name evidence="2" type="primary">ORF85328</name>
</gene>
<reference evidence="2" key="1">
    <citation type="submission" date="2014-12" db="EMBL/GenBank/DDBJ databases">
        <title>Insight into the proteome of Arion vulgaris.</title>
        <authorList>
            <person name="Aradska J."/>
            <person name="Bulat T."/>
            <person name="Smidak R."/>
            <person name="Sarate P."/>
            <person name="Gangsoo J."/>
            <person name="Sialana F."/>
            <person name="Bilban M."/>
            <person name="Lubec G."/>
        </authorList>
    </citation>
    <scope>NUCLEOTIDE SEQUENCE</scope>
    <source>
        <tissue evidence="2">Skin</tissue>
    </source>
</reference>
<evidence type="ECO:0000313" key="2">
    <source>
        <dbReference type="EMBL" id="CEK73102.1"/>
    </source>
</evidence>
<dbReference type="AlphaFoldDB" id="A0A0B6ZXN6"/>
<feature type="region of interest" description="Disordered" evidence="1">
    <location>
        <begin position="1"/>
        <end position="52"/>
    </location>
</feature>
<evidence type="ECO:0000256" key="1">
    <source>
        <dbReference type="SAM" id="MobiDB-lite"/>
    </source>
</evidence>